<dbReference type="PANTHER" id="PTHR42695">
    <property type="entry name" value="GLUTAMINE AMIDOTRANSFERASE YLR126C-RELATED"/>
    <property type="match status" value="1"/>
</dbReference>
<feature type="domain" description="Glutamine amidotransferase" evidence="1">
    <location>
        <begin position="47"/>
        <end position="205"/>
    </location>
</feature>
<organism evidence="2 3">
    <name type="scientific">Hydrogenophaga laconesensis</name>
    <dbReference type="NCBI Taxonomy" id="1805971"/>
    <lineage>
        <taxon>Bacteria</taxon>
        <taxon>Pseudomonadati</taxon>
        <taxon>Pseudomonadota</taxon>
        <taxon>Betaproteobacteria</taxon>
        <taxon>Burkholderiales</taxon>
        <taxon>Comamonadaceae</taxon>
        <taxon>Hydrogenophaga</taxon>
    </lineage>
</organism>
<sequence length="244" mass="26202">MSQSNSAQAFRAGKPILIVAAGKTFPDLCQQEGDFSDWIERGLGEGVAVRHVDAHETGTYPEPHELAGVVVSGSHDMVSDRQPWSERLGQWMKRCVDADVPVLGICYGHQLLAHAMGGQVGNLPNGPEVGTQDIRLNHAAQEDELLGHLPKSFPAQLVHYQSALSLPPGAVLLASSTAEPHQAFRVGRRGWGVQFHPEFSPTAMRGYIGRMTGSLGDVSRLLSDVRPSPAAAGILRRFSEVATG</sequence>
<dbReference type="EC" id="6.3.5.2" evidence="2"/>
<dbReference type="Gene3D" id="3.40.50.880">
    <property type="match status" value="1"/>
</dbReference>
<evidence type="ECO:0000313" key="3">
    <source>
        <dbReference type="Proteomes" id="UP001265550"/>
    </source>
</evidence>
<dbReference type="InterPro" id="IPR017926">
    <property type="entry name" value="GATASE"/>
</dbReference>
<dbReference type="InterPro" id="IPR044992">
    <property type="entry name" value="ChyE-like"/>
</dbReference>
<dbReference type="Pfam" id="PF00117">
    <property type="entry name" value="GATase"/>
    <property type="match status" value="1"/>
</dbReference>
<dbReference type="GO" id="GO:0003922">
    <property type="term" value="F:GMP synthase (glutamine-hydrolyzing) activity"/>
    <property type="evidence" value="ECO:0007669"/>
    <property type="project" value="UniProtKB-EC"/>
</dbReference>
<dbReference type="Proteomes" id="UP001265550">
    <property type="component" value="Unassembled WGS sequence"/>
</dbReference>
<dbReference type="CDD" id="cd01741">
    <property type="entry name" value="GATase1_1"/>
    <property type="match status" value="1"/>
</dbReference>
<dbReference type="NCBIfam" id="NF006562">
    <property type="entry name" value="PRK09065.1"/>
    <property type="match status" value="1"/>
</dbReference>
<dbReference type="PROSITE" id="PS51273">
    <property type="entry name" value="GATASE_TYPE_1"/>
    <property type="match status" value="1"/>
</dbReference>
<dbReference type="RefSeq" id="WP_204732902.1">
    <property type="nucleotide sequence ID" value="NZ_JAVDWE010000002.1"/>
</dbReference>
<evidence type="ECO:0000313" key="2">
    <source>
        <dbReference type="EMBL" id="MDR7093215.1"/>
    </source>
</evidence>
<dbReference type="PANTHER" id="PTHR42695:SF5">
    <property type="entry name" value="GLUTAMINE AMIDOTRANSFERASE YLR126C-RELATED"/>
    <property type="match status" value="1"/>
</dbReference>
<dbReference type="EMBL" id="JAVDWE010000002">
    <property type="protein sequence ID" value="MDR7093215.1"/>
    <property type="molecule type" value="Genomic_DNA"/>
</dbReference>
<keyword evidence="3" id="KW-1185">Reference proteome</keyword>
<protein>
    <submittedName>
        <fullName evidence="2">GMP synthase (Glutamine-hydrolyzing)</fullName>
        <ecNumber evidence="2">6.3.5.2</ecNumber>
    </submittedName>
</protein>
<name>A0ABU1V750_9BURK</name>
<reference evidence="2 3" key="1">
    <citation type="submission" date="2023-07" db="EMBL/GenBank/DDBJ databases">
        <title>Sorghum-associated microbial communities from plants grown in Nebraska, USA.</title>
        <authorList>
            <person name="Schachtman D."/>
        </authorList>
    </citation>
    <scope>NUCLEOTIDE SEQUENCE [LARGE SCALE GENOMIC DNA]</scope>
    <source>
        <strain evidence="2 3">BE240</strain>
    </source>
</reference>
<comment type="caution">
    <text evidence="2">The sequence shown here is derived from an EMBL/GenBank/DDBJ whole genome shotgun (WGS) entry which is preliminary data.</text>
</comment>
<evidence type="ECO:0000259" key="1">
    <source>
        <dbReference type="Pfam" id="PF00117"/>
    </source>
</evidence>
<dbReference type="SUPFAM" id="SSF52317">
    <property type="entry name" value="Class I glutamine amidotransferase-like"/>
    <property type="match status" value="1"/>
</dbReference>
<dbReference type="InterPro" id="IPR029062">
    <property type="entry name" value="Class_I_gatase-like"/>
</dbReference>
<gene>
    <name evidence="2" type="ORF">J2X09_000947</name>
</gene>
<accession>A0ABU1V750</accession>
<keyword evidence="2" id="KW-0436">Ligase</keyword>
<proteinExistence type="predicted"/>